<evidence type="ECO:0000256" key="1">
    <source>
        <dbReference type="ARBA" id="ARBA00004141"/>
    </source>
</evidence>
<evidence type="ECO:0000259" key="15">
    <source>
        <dbReference type="SMART" id="SM00079"/>
    </source>
</evidence>
<keyword evidence="11 13" id="KW-1071">Ligand-gated ion channel</keyword>
<evidence type="ECO:0000256" key="11">
    <source>
        <dbReference type="ARBA" id="ARBA00023286"/>
    </source>
</evidence>
<feature type="transmembrane region" description="Helical" evidence="14">
    <location>
        <begin position="645"/>
        <end position="663"/>
    </location>
</feature>
<keyword evidence="5" id="KW-0732">Signal</keyword>
<dbReference type="FunFam" id="1.10.287.70:FF:000037">
    <property type="entry name" value="Glutamate receptor"/>
    <property type="match status" value="1"/>
</dbReference>
<dbReference type="InterPro" id="IPR015683">
    <property type="entry name" value="Ionotropic_Glu_rcpt"/>
</dbReference>
<dbReference type="EMBL" id="CACTIH010005502">
    <property type="protein sequence ID" value="CAA2995490.1"/>
    <property type="molecule type" value="Genomic_DNA"/>
</dbReference>
<dbReference type="CDD" id="cd19990">
    <property type="entry name" value="PBP1_GABAb_receptor_plant"/>
    <property type="match status" value="1"/>
</dbReference>
<keyword evidence="4 14" id="KW-0812">Transmembrane</keyword>
<comment type="similarity">
    <text evidence="2 13">Belongs to the glutamate-gated ion channel (TC 1.A.10.1) family.</text>
</comment>
<evidence type="ECO:0000313" key="16">
    <source>
        <dbReference type="EMBL" id="CAA2995490.1"/>
    </source>
</evidence>
<feature type="transmembrane region" description="Helical" evidence="14">
    <location>
        <begin position="848"/>
        <end position="871"/>
    </location>
</feature>
<dbReference type="InterPro" id="IPR001828">
    <property type="entry name" value="ANF_lig-bd_rcpt"/>
</dbReference>
<dbReference type="FunFam" id="3.40.190.10:FF:000054">
    <property type="entry name" value="Glutamate receptor"/>
    <property type="match status" value="1"/>
</dbReference>
<keyword evidence="3 13" id="KW-0813">Transport</keyword>
<keyword evidence="6 14" id="KW-1133">Transmembrane helix</keyword>
<proteinExistence type="inferred from homology"/>
<dbReference type="InterPro" id="IPR044440">
    <property type="entry name" value="GABAb_receptor_plant_PBP1"/>
</dbReference>
<evidence type="ECO:0000313" key="17">
    <source>
        <dbReference type="Proteomes" id="UP000594638"/>
    </source>
</evidence>
<dbReference type="InterPro" id="IPR017103">
    <property type="entry name" value="Iontropic_Glu_rcpt_pln"/>
</dbReference>
<evidence type="ECO:0000256" key="8">
    <source>
        <dbReference type="ARBA" id="ARBA00023136"/>
    </source>
</evidence>
<evidence type="ECO:0000256" key="13">
    <source>
        <dbReference type="PIRNR" id="PIRNR037090"/>
    </source>
</evidence>
<dbReference type="CDD" id="cd13686">
    <property type="entry name" value="GluR_Plant"/>
    <property type="match status" value="1"/>
</dbReference>
<evidence type="ECO:0000256" key="5">
    <source>
        <dbReference type="ARBA" id="ARBA00022729"/>
    </source>
</evidence>
<keyword evidence="8 13" id="KW-0472">Membrane</keyword>
<keyword evidence="9 13" id="KW-0675">Receptor</keyword>
<feature type="transmembrane region" description="Helical" evidence="14">
    <location>
        <begin position="615"/>
        <end position="633"/>
    </location>
</feature>
<dbReference type="GO" id="GO:0016020">
    <property type="term" value="C:membrane"/>
    <property type="evidence" value="ECO:0007669"/>
    <property type="project" value="UniProtKB-SubCell"/>
</dbReference>
<dbReference type="InterPro" id="IPR028082">
    <property type="entry name" value="Peripla_BP_I"/>
</dbReference>
<dbReference type="Pfam" id="PF10613">
    <property type="entry name" value="Lig_chan-Glu_bd"/>
    <property type="match status" value="1"/>
</dbReference>
<dbReference type="GO" id="GO:0015276">
    <property type="term" value="F:ligand-gated monoatomic ion channel activity"/>
    <property type="evidence" value="ECO:0007669"/>
    <property type="project" value="InterPro"/>
</dbReference>
<protein>
    <recommendedName>
        <fullName evidence="13">Glutamate receptor</fullName>
    </recommendedName>
</protein>
<keyword evidence="7 13" id="KW-0406">Ion transport</keyword>
<dbReference type="SUPFAM" id="SSF53850">
    <property type="entry name" value="Periplasmic binding protein-like II"/>
    <property type="match status" value="1"/>
</dbReference>
<dbReference type="AlphaFoldDB" id="A0A8S0SSV8"/>
<dbReference type="Pfam" id="PF01094">
    <property type="entry name" value="ANF_receptor"/>
    <property type="match status" value="1"/>
</dbReference>
<keyword evidence="10" id="KW-0325">Glycoprotein</keyword>
<dbReference type="Gene3D" id="3.40.50.2300">
    <property type="match status" value="2"/>
</dbReference>
<dbReference type="Proteomes" id="UP000594638">
    <property type="component" value="Unassembled WGS sequence"/>
</dbReference>
<feature type="domain" description="Ionotropic glutamate receptor C-terminal" evidence="15">
    <location>
        <begin position="492"/>
        <end position="827"/>
    </location>
</feature>
<evidence type="ECO:0000256" key="4">
    <source>
        <dbReference type="ARBA" id="ARBA00022692"/>
    </source>
</evidence>
<evidence type="ECO:0000256" key="2">
    <source>
        <dbReference type="ARBA" id="ARBA00008685"/>
    </source>
</evidence>
<name>A0A8S0SSV8_OLEEU</name>
<feature type="transmembrane region" description="Helical" evidence="14">
    <location>
        <begin position="675"/>
        <end position="699"/>
    </location>
</feature>
<dbReference type="Gene3D" id="1.10.287.70">
    <property type="match status" value="1"/>
</dbReference>
<evidence type="ECO:0000256" key="14">
    <source>
        <dbReference type="SAM" id="Phobius"/>
    </source>
</evidence>
<reference evidence="16 17" key="1">
    <citation type="submission" date="2019-12" db="EMBL/GenBank/DDBJ databases">
        <authorList>
            <person name="Alioto T."/>
            <person name="Alioto T."/>
            <person name="Gomez Garrido J."/>
        </authorList>
    </citation>
    <scope>NUCLEOTIDE SEQUENCE [LARGE SCALE GENOMIC DNA]</scope>
</reference>
<dbReference type="InterPro" id="IPR001320">
    <property type="entry name" value="Iontro_rcpt_C"/>
</dbReference>
<comment type="function">
    <text evidence="13">Glutamate-gated receptor that probably acts as non-selective cation channel.</text>
</comment>
<comment type="caution">
    <text evidence="16">The sequence shown here is derived from an EMBL/GenBank/DDBJ whole genome shotgun (WGS) entry which is preliminary data.</text>
</comment>
<dbReference type="SUPFAM" id="SSF53822">
    <property type="entry name" value="Periplasmic binding protein-like I"/>
    <property type="match status" value="1"/>
</dbReference>
<organism evidence="16 17">
    <name type="scientific">Olea europaea subsp. europaea</name>
    <dbReference type="NCBI Taxonomy" id="158383"/>
    <lineage>
        <taxon>Eukaryota</taxon>
        <taxon>Viridiplantae</taxon>
        <taxon>Streptophyta</taxon>
        <taxon>Embryophyta</taxon>
        <taxon>Tracheophyta</taxon>
        <taxon>Spermatophyta</taxon>
        <taxon>Magnoliopsida</taxon>
        <taxon>eudicotyledons</taxon>
        <taxon>Gunneridae</taxon>
        <taxon>Pentapetalae</taxon>
        <taxon>asterids</taxon>
        <taxon>lamiids</taxon>
        <taxon>Lamiales</taxon>
        <taxon>Oleaceae</taxon>
        <taxon>Oleeae</taxon>
        <taxon>Olea</taxon>
    </lineage>
</organism>
<evidence type="ECO:0000256" key="3">
    <source>
        <dbReference type="ARBA" id="ARBA00022448"/>
    </source>
</evidence>
<evidence type="ECO:0000256" key="10">
    <source>
        <dbReference type="ARBA" id="ARBA00023180"/>
    </source>
</evidence>
<dbReference type="Pfam" id="PF00060">
    <property type="entry name" value="Lig_chan"/>
    <property type="match status" value="1"/>
</dbReference>
<comment type="subcellular location">
    <subcellularLocation>
        <location evidence="1">Membrane</location>
        <topology evidence="1">Multi-pass membrane protein</topology>
    </subcellularLocation>
</comment>
<feature type="transmembrane region" description="Helical" evidence="14">
    <location>
        <begin position="877"/>
        <end position="898"/>
    </location>
</feature>
<dbReference type="SMART" id="SM00079">
    <property type="entry name" value="PBPe"/>
    <property type="match status" value="1"/>
</dbReference>
<accession>A0A8S0SSV8</accession>
<dbReference type="Gramene" id="OE9A061571T1">
    <property type="protein sequence ID" value="OE9A061571C1"/>
    <property type="gene ID" value="OE9A061571"/>
</dbReference>
<keyword evidence="12 13" id="KW-0407">Ion channel</keyword>
<evidence type="ECO:0000256" key="9">
    <source>
        <dbReference type="ARBA" id="ARBA00023170"/>
    </source>
</evidence>
<sequence length="908" mass="103106">MCRLQKQTTFRKTKRRLNIRGRKLKMKMKIHGFILFLLFCEFRSQPYPDKLKSSQQIFDASKDSNQETNTIKIGIILDTRSWVGEVVQSCITMAISEFYMLNEQYKTRIALEPRDSRGEPFRSIASAFDLLENAQVHAIMVPEMSSEESFLVTLCDKANVPLLSFSSVSSSNKHPYFLQVAQDETSQFKGVAAFLRAFKWRNVVLIYEDTEDTRQILSHLHDTFRDSDLDAVNDIAITLKATDEEIIKKLHNLRTMRTSIIIVHTSVSLSSQIFKNAKMLEMMSEDYAWIMTSKTMNLLDLQDSPVFESMAGAVGFRPYIPASSKLRNFTLRWRREFQRSEIDMESRGLNVFGIWAYDAVWALAEAIERAGTQCFPNRGGGGFKLNLRNLDHTRVSNSGSTLLNEISRSNFTGLGGEFQLINARLVHETYEIVNVIGKGGRRVGFWTPTCGFTKEIYQFTDNCSSDGLETIIWPGFSTTAPKGWLLQMSGRRLRIGVPANTRFPKLIGLSYDQQTNKATTDGFCMDVFNAAIERLLYKIDYEFIPLYGDNGSYSDHVYNVYLQIFDAAVGDITITSNRSQYVDFTLPFTEFGVGMVARLDDKDPWFFLKPLSVDLWIMSAGFFILTGFIVWLIEHPINVEFQGSLGWQIGTILWFAASTLVYAHREKLQSNLSRFVVGIWLFVVLILTSSYTANLSSLLTVQQIRLTKNDYIGYPKNSFSEGLHVNNLNFQDNRLKPYSSLEDYYDALRKGSKNGGVGAIIDEIPYIKLFLAKYPHEFAMINSSETTNGFAFAFKKGSPLVHDMSRAIAGLREEGKILEMEKKWFRSQLSPSSGTEPPRPNTLGINSFSGLFLVSGISLSVALLLFLILVLHKKLSSIYSIISMLAGGKLISIFRYFFCRNRLANRIG</sequence>
<dbReference type="InterPro" id="IPR019594">
    <property type="entry name" value="Glu/Gly-bd"/>
</dbReference>
<keyword evidence="17" id="KW-1185">Reference proteome</keyword>
<dbReference type="OrthoDB" id="5984008at2759"/>
<evidence type="ECO:0000256" key="7">
    <source>
        <dbReference type="ARBA" id="ARBA00023065"/>
    </source>
</evidence>
<gene>
    <name evidence="16" type="ORF">OLEA9_A061571</name>
</gene>
<dbReference type="PANTHER" id="PTHR18966">
    <property type="entry name" value="IONOTROPIC GLUTAMATE RECEPTOR"/>
    <property type="match status" value="1"/>
</dbReference>
<dbReference type="PIRSF" id="PIRSF037090">
    <property type="entry name" value="Iontro_Glu-like_rcpt_pln"/>
    <property type="match status" value="1"/>
</dbReference>
<evidence type="ECO:0000256" key="12">
    <source>
        <dbReference type="ARBA" id="ARBA00023303"/>
    </source>
</evidence>
<dbReference type="Gene3D" id="3.40.190.10">
    <property type="entry name" value="Periplasmic binding protein-like II"/>
    <property type="match status" value="2"/>
</dbReference>
<evidence type="ECO:0000256" key="6">
    <source>
        <dbReference type="ARBA" id="ARBA00022989"/>
    </source>
</evidence>